<accession>A0AAV0GYB6</accession>
<reference evidence="1" key="1">
    <citation type="submission" date="2022-08" db="EMBL/GenBank/DDBJ databases">
        <authorList>
            <person name="Gutierrez-Valencia J."/>
        </authorList>
    </citation>
    <scope>NUCLEOTIDE SEQUENCE</scope>
</reference>
<dbReference type="EMBL" id="CAMGYJ010000002">
    <property type="protein sequence ID" value="CAI0377348.1"/>
    <property type="molecule type" value="Genomic_DNA"/>
</dbReference>
<organism evidence="1 2">
    <name type="scientific">Linum tenue</name>
    <dbReference type="NCBI Taxonomy" id="586396"/>
    <lineage>
        <taxon>Eukaryota</taxon>
        <taxon>Viridiplantae</taxon>
        <taxon>Streptophyta</taxon>
        <taxon>Embryophyta</taxon>
        <taxon>Tracheophyta</taxon>
        <taxon>Spermatophyta</taxon>
        <taxon>Magnoliopsida</taxon>
        <taxon>eudicotyledons</taxon>
        <taxon>Gunneridae</taxon>
        <taxon>Pentapetalae</taxon>
        <taxon>rosids</taxon>
        <taxon>fabids</taxon>
        <taxon>Malpighiales</taxon>
        <taxon>Linaceae</taxon>
        <taxon>Linum</taxon>
    </lineage>
</organism>
<sequence length="44" mass="4970">MIRLVLNLFHGIGGEPNAAQETLRGAWRGRARSQLQQDQRPPTE</sequence>
<evidence type="ECO:0000313" key="2">
    <source>
        <dbReference type="Proteomes" id="UP001154282"/>
    </source>
</evidence>
<comment type="caution">
    <text evidence="1">The sequence shown here is derived from an EMBL/GenBank/DDBJ whole genome shotgun (WGS) entry which is preliminary data.</text>
</comment>
<proteinExistence type="predicted"/>
<dbReference type="Proteomes" id="UP001154282">
    <property type="component" value="Unassembled WGS sequence"/>
</dbReference>
<gene>
    <name evidence="1" type="ORF">LITE_LOCUS1423</name>
</gene>
<name>A0AAV0GYB6_9ROSI</name>
<dbReference type="AlphaFoldDB" id="A0AAV0GYB6"/>
<protein>
    <submittedName>
        <fullName evidence="1">Uncharacterized protein</fullName>
    </submittedName>
</protein>
<evidence type="ECO:0000313" key="1">
    <source>
        <dbReference type="EMBL" id="CAI0377348.1"/>
    </source>
</evidence>
<keyword evidence="2" id="KW-1185">Reference proteome</keyword>